<dbReference type="EMBL" id="GG686192">
    <property type="protein sequence ID" value="EEQ98916.1"/>
    <property type="molecule type" value="Genomic_DNA"/>
</dbReference>
<dbReference type="GeneID" id="9063125"/>
<feature type="region of interest" description="Disordered" evidence="1">
    <location>
        <begin position="247"/>
        <end position="280"/>
    </location>
</feature>
<evidence type="ECO:0000313" key="4">
    <source>
        <dbReference type="Proteomes" id="UP000007800"/>
    </source>
</evidence>
<keyword evidence="2" id="KW-0812">Transmembrane</keyword>
<dbReference type="InParanoid" id="C5LWK3"/>
<evidence type="ECO:0000256" key="1">
    <source>
        <dbReference type="SAM" id="MobiDB-lite"/>
    </source>
</evidence>
<gene>
    <name evidence="3" type="ORF">Pmar_PMAR012930</name>
</gene>
<feature type="transmembrane region" description="Helical" evidence="2">
    <location>
        <begin position="155"/>
        <end position="173"/>
    </location>
</feature>
<evidence type="ECO:0000256" key="2">
    <source>
        <dbReference type="SAM" id="Phobius"/>
    </source>
</evidence>
<keyword evidence="4" id="KW-1185">Reference proteome</keyword>
<dbReference type="AlphaFoldDB" id="C5LWK3"/>
<organism evidence="4">
    <name type="scientific">Perkinsus marinus (strain ATCC 50983 / TXsc)</name>
    <dbReference type="NCBI Taxonomy" id="423536"/>
    <lineage>
        <taxon>Eukaryota</taxon>
        <taxon>Sar</taxon>
        <taxon>Alveolata</taxon>
        <taxon>Perkinsozoa</taxon>
        <taxon>Perkinsea</taxon>
        <taxon>Perkinsida</taxon>
        <taxon>Perkinsidae</taxon>
        <taxon>Perkinsus</taxon>
    </lineage>
</organism>
<keyword evidence="2" id="KW-0472">Membrane</keyword>
<dbReference type="RefSeq" id="XP_002766199.1">
    <property type="nucleotide sequence ID" value="XM_002766153.1"/>
</dbReference>
<proteinExistence type="predicted"/>
<sequence>MSARNAACEDAEVLRGKKKANNSEKIEALPPDVEGTHIPLFPGQMDPLAQAKKLREEAEARRKILMEKEENRNDDQEGLECDLGGPCGIEDLLTDLQRLPDPPLSDSLRIGLVCGEAHTERVKGLLARQMRTSFKGQMKQYEYDLRKPPRVDWVYSYYILLPLLVWIPPYLLLKFFPKKETKEEKALKAPAVWQAKDSVAPEEPTPVDAERARLLAWKVQQLRGVDIDSVEEENKIARVEVNRKVPPPGVVELPSAGDGGVWRRRQVIDDDEEEEDGSTT</sequence>
<keyword evidence="2" id="KW-1133">Transmembrane helix</keyword>
<evidence type="ECO:0000313" key="3">
    <source>
        <dbReference type="EMBL" id="EEQ98916.1"/>
    </source>
</evidence>
<reference evidence="3 4" key="1">
    <citation type="submission" date="2008-07" db="EMBL/GenBank/DDBJ databases">
        <authorList>
            <person name="El-Sayed N."/>
            <person name="Caler E."/>
            <person name="Inman J."/>
            <person name="Amedeo P."/>
            <person name="Hass B."/>
            <person name="Wortman J."/>
        </authorList>
    </citation>
    <scope>NUCLEOTIDE SEQUENCE [LARGE SCALE GENOMIC DNA]</scope>
    <source>
        <strain evidence="4">ATCC 50983 / TXsc</strain>
    </source>
</reference>
<protein>
    <submittedName>
        <fullName evidence="3">Uncharacterized protein</fullName>
    </submittedName>
</protein>
<feature type="compositionally biased region" description="Acidic residues" evidence="1">
    <location>
        <begin position="269"/>
        <end position="280"/>
    </location>
</feature>
<name>C5LWK3_PERM5</name>
<dbReference type="Proteomes" id="UP000007800">
    <property type="component" value="Unassembled WGS sequence"/>
</dbReference>
<accession>C5LWK3</accession>